<evidence type="ECO:0000313" key="3">
    <source>
        <dbReference type="Proteomes" id="UP000824120"/>
    </source>
</evidence>
<keyword evidence="3" id="KW-1185">Reference proteome</keyword>
<dbReference type="AlphaFoldDB" id="A0A9J5YNV8"/>
<proteinExistence type="predicted"/>
<comment type="caution">
    <text evidence="2">The sequence shown here is derived from an EMBL/GenBank/DDBJ whole genome shotgun (WGS) entry which is preliminary data.</text>
</comment>
<feature type="non-terminal residue" evidence="2">
    <location>
        <position position="113"/>
    </location>
</feature>
<sequence>MNSDLMTTSRQLHHWFGLDWMSEQNLWFHLEELQNLEGTRRKVLFLMGFIFIFRLMFINRTISHLINMAELIFCLSHINITCQSTNISTCFRKNGGTTKLLELLGRWIRLMLQ</sequence>
<feature type="transmembrane region" description="Helical" evidence="1">
    <location>
        <begin position="43"/>
        <end position="62"/>
    </location>
</feature>
<protein>
    <submittedName>
        <fullName evidence="2">Uncharacterized protein</fullName>
    </submittedName>
</protein>
<evidence type="ECO:0000256" key="1">
    <source>
        <dbReference type="SAM" id="Phobius"/>
    </source>
</evidence>
<organism evidence="2 3">
    <name type="scientific">Solanum commersonii</name>
    <name type="common">Commerson's wild potato</name>
    <name type="synonym">Commerson's nightshade</name>
    <dbReference type="NCBI Taxonomy" id="4109"/>
    <lineage>
        <taxon>Eukaryota</taxon>
        <taxon>Viridiplantae</taxon>
        <taxon>Streptophyta</taxon>
        <taxon>Embryophyta</taxon>
        <taxon>Tracheophyta</taxon>
        <taxon>Spermatophyta</taxon>
        <taxon>Magnoliopsida</taxon>
        <taxon>eudicotyledons</taxon>
        <taxon>Gunneridae</taxon>
        <taxon>Pentapetalae</taxon>
        <taxon>asterids</taxon>
        <taxon>lamiids</taxon>
        <taxon>Solanales</taxon>
        <taxon>Solanaceae</taxon>
        <taxon>Solanoideae</taxon>
        <taxon>Solaneae</taxon>
        <taxon>Solanum</taxon>
    </lineage>
</organism>
<keyword evidence="1" id="KW-0472">Membrane</keyword>
<keyword evidence="1" id="KW-0812">Transmembrane</keyword>
<evidence type="ECO:0000313" key="2">
    <source>
        <dbReference type="EMBL" id="KAG5601637.1"/>
    </source>
</evidence>
<accession>A0A9J5YNV8</accession>
<reference evidence="2 3" key="1">
    <citation type="submission" date="2020-09" db="EMBL/GenBank/DDBJ databases">
        <title>De no assembly of potato wild relative species, Solanum commersonii.</title>
        <authorList>
            <person name="Cho K."/>
        </authorList>
    </citation>
    <scope>NUCLEOTIDE SEQUENCE [LARGE SCALE GENOMIC DNA]</scope>
    <source>
        <strain evidence="2">LZ3.2</strain>
        <tissue evidence="2">Leaf</tissue>
    </source>
</reference>
<gene>
    <name evidence="2" type="ORF">H5410_033007</name>
</gene>
<dbReference type="EMBL" id="JACXVP010000006">
    <property type="protein sequence ID" value="KAG5601637.1"/>
    <property type="molecule type" value="Genomic_DNA"/>
</dbReference>
<name>A0A9J5YNV8_SOLCO</name>
<keyword evidence="1" id="KW-1133">Transmembrane helix</keyword>
<dbReference type="Proteomes" id="UP000824120">
    <property type="component" value="Chromosome 6"/>
</dbReference>